<feature type="region of interest" description="Disordered" evidence="1">
    <location>
        <begin position="371"/>
        <end position="391"/>
    </location>
</feature>
<dbReference type="InterPro" id="IPR001680">
    <property type="entry name" value="WD40_rpt"/>
</dbReference>
<organism evidence="2 3">
    <name type="scientific">Polytolypa hystricis (strain UAMH7299)</name>
    <dbReference type="NCBI Taxonomy" id="1447883"/>
    <lineage>
        <taxon>Eukaryota</taxon>
        <taxon>Fungi</taxon>
        <taxon>Dikarya</taxon>
        <taxon>Ascomycota</taxon>
        <taxon>Pezizomycotina</taxon>
        <taxon>Eurotiomycetes</taxon>
        <taxon>Eurotiomycetidae</taxon>
        <taxon>Onygenales</taxon>
        <taxon>Onygenales incertae sedis</taxon>
        <taxon>Polytolypa</taxon>
    </lineage>
</organism>
<proteinExistence type="predicted"/>
<dbReference type="InterPro" id="IPR036322">
    <property type="entry name" value="WD40_repeat_dom_sf"/>
</dbReference>
<dbReference type="SMART" id="SM00320">
    <property type="entry name" value="WD40"/>
    <property type="match status" value="2"/>
</dbReference>
<dbReference type="InterPro" id="IPR015943">
    <property type="entry name" value="WD40/YVTN_repeat-like_dom_sf"/>
</dbReference>
<sequence>MSDFMDYASTSFSEHLIKAPPDADELMSSTSPKNGKNLHQFLDRRAKPTSAPSADFRTVNGWATDLIRLVAKFGGVTVTTQHQAGWSDCVAWIGYGSSWATALGCGENVFALGMGSGAIRLFNDSTCQEIAVFDHQERVKFLKFDSTGRFIASAGPRKLKLWSQTGTQIWCKTIIEPCVTLSFTQDDQELIVATSGNYALRFLVLMAASISPDGSMIALVYRGRPIHIWYLEDGKGLFGLCGAVGKSGPSMSPETALFNPNPSLNILADAYQDGGLALYDTLTQKELASAAGHSFILASTPDGRTLATSDSNGIVHLYDFETLTLLYRMASFDEGVVSLTFSADGLRLLDIRESIAKAWEPYILVRKDSEEDSSFGGGGNHGPSCNFETGL</sequence>
<reference evidence="2 3" key="1">
    <citation type="submission" date="2017-10" db="EMBL/GenBank/DDBJ databases">
        <title>Comparative genomics in systemic dimorphic fungi from Ajellomycetaceae.</title>
        <authorList>
            <person name="Munoz J.F."/>
            <person name="Mcewen J.G."/>
            <person name="Clay O.K."/>
            <person name="Cuomo C.A."/>
        </authorList>
    </citation>
    <scope>NUCLEOTIDE SEQUENCE [LARGE SCALE GENOMIC DNA]</scope>
    <source>
        <strain evidence="2 3">UAMH7299</strain>
    </source>
</reference>
<accession>A0A2B7YZH4</accession>
<evidence type="ECO:0000313" key="2">
    <source>
        <dbReference type="EMBL" id="PGH26451.1"/>
    </source>
</evidence>
<dbReference type="Proteomes" id="UP000224634">
    <property type="component" value="Unassembled WGS sequence"/>
</dbReference>
<dbReference type="SUPFAM" id="SSF50978">
    <property type="entry name" value="WD40 repeat-like"/>
    <property type="match status" value="1"/>
</dbReference>
<evidence type="ECO:0008006" key="4">
    <source>
        <dbReference type="Google" id="ProtNLM"/>
    </source>
</evidence>
<dbReference type="Gene3D" id="2.130.10.10">
    <property type="entry name" value="YVTN repeat-like/Quinoprotein amine dehydrogenase"/>
    <property type="match status" value="2"/>
</dbReference>
<comment type="caution">
    <text evidence="2">The sequence shown here is derived from an EMBL/GenBank/DDBJ whole genome shotgun (WGS) entry which is preliminary data.</text>
</comment>
<keyword evidence="3" id="KW-1185">Reference proteome</keyword>
<dbReference type="Pfam" id="PF00400">
    <property type="entry name" value="WD40"/>
    <property type="match status" value="1"/>
</dbReference>
<dbReference type="PANTHER" id="PTHR19879">
    <property type="entry name" value="TRANSCRIPTION INITIATION FACTOR TFIID"/>
    <property type="match status" value="1"/>
</dbReference>
<dbReference type="PANTHER" id="PTHR19879:SF9">
    <property type="entry name" value="TRANSCRIPTION INITIATION FACTOR TFIID SUBUNIT 5"/>
    <property type="match status" value="1"/>
</dbReference>
<name>A0A2B7YZH4_POLH7</name>
<evidence type="ECO:0000256" key="1">
    <source>
        <dbReference type="SAM" id="MobiDB-lite"/>
    </source>
</evidence>
<dbReference type="EMBL" id="PDNA01000017">
    <property type="protein sequence ID" value="PGH26451.1"/>
    <property type="molecule type" value="Genomic_DNA"/>
</dbReference>
<protein>
    <recommendedName>
        <fullName evidence="4">Anaphase-promoting complex subunit 4 WD40 domain-containing protein</fullName>
    </recommendedName>
</protein>
<dbReference type="AlphaFoldDB" id="A0A2B7YZH4"/>
<dbReference type="OrthoDB" id="4132932at2759"/>
<evidence type="ECO:0000313" key="3">
    <source>
        <dbReference type="Proteomes" id="UP000224634"/>
    </source>
</evidence>
<gene>
    <name evidence="2" type="ORF">AJ80_01950</name>
</gene>